<dbReference type="Pfam" id="PF04773">
    <property type="entry name" value="FecR"/>
    <property type="match status" value="1"/>
</dbReference>
<evidence type="ECO:0000313" key="4">
    <source>
        <dbReference type="EMBL" id="SDR50355.1"/>
    </source>
</evidence>
<protein>
    <submittedName>
        <fullName evidence="4">FecR family protein</fullName>
    </submittedName>
</protein>
<feature type="domain" description="FecR N-terminal" evidence="3">
    <location>
        <begin position="32"/>
        <end position="72"/>
    </location>
</feature>
<gene>
    <name evidence="4" type="ORF">SAMN05443245_6645</name>
</gene>
<dbReference type="InterPro" id="IPR006860">
    <property type="entry name" value="FecR"/>
</dbReference>
<dbReference type="Pfam" id="PF16220">
    <property type="entry name" value="DUF4880"/>
    <property type="match status" value="1"/>
</dbReference>
<dbReference type="GO" id="GO:0016989">
    <property type="term" value="F:sigma factor antagonist activity"/>
    <property type="evidence" value="ECO:0007669"/>
    <property type="project" value="TreeGrafter"/>
</dbReference>
<evidence type="ECO:0000313" key="5">
    <source>
        <dbReference type="Proteomes" id="UP000183487"/>
    </source>
</evidence>
<evidence type="ECO:0000256" key="1">
    <source>
        <dbReference type="SAM" id="MobiDB-lite"/>
    </source>
</evidence>
<keyword evidence="5" id="KW-1185">Reference proteome</keyword>
<proteinExistence type="predicted"/>
<dbReference type="InterPro" id="IPR012373">
    <property type="entry name" value="Ferrdict_sens_TM"/>
</dbReference>
<dbReference type="Proteomes" id="UP000183487">
    <property type="component" value="Unassembled WGS sequence"/>
</dbReference>
<feature type="region of interest" description="Disordered" evidence="1">
    <location>
        <begin position="1"/>
        <end position="26"/>
    </location>
</feature>
<sequence length="348" mass="38267">MHPADDLKSARAATDDSDNSNDSRPLERAVARAAAGWLVRLHDDATPENLAACARWRAADPEHERAWQRAQKIDRKFSMLQPGVGLPALGRENRFDRRAAIKTLSALLVAGSAGYMAYRVAPWREWTSDERTATGERRTVVLADGTRVDLNTSTAFDIAFSDTERRVVLHTGEILVETGPDANRVSGSYRPFIVQTSQGDIRALGTRFDVRREPDDATRVAVLHGAVEITPVSMPALKRVIAAGEQTRFTATSIDPASAVDRHIADWSRGVLFADSVRLDDFAAELSRYRPGVLRCDPAVANLRITGAFQIGNTDNILAALPDTLPVRVIYRTRYWVTIAAGHQATET</sequence>
<dbReference type="RefSeq" id="WP_074771861.1">
    <property type="nucleotide sequence ID" value="NZ_FNKP01000003.1"/>
</dbReference>
<accession>A0A1H1JL09</accession>
<dbReference type="AlphaFoldDB" id="A0A1H1JL09"/>
<dbReference type="Gene3D" id="2.60.120.1440">
    <property type="match status" value="1"/>
</dbReference>
<reference evidence="5" key="1">
    <citation type="submission" date="2016-10" db="EMBL/GenBank/DDBJ databases">
        <authorList>
            <person name="Varghese N."/>
        </authorList>
    </citation>
    <scope>NUCLEOTIDE SEQUENCE [LARGE SCALE GENOMIC DNA]</scope>
    <source>
        <strain evidence="5">GAS106B</strain>
    </source>
</reference>
<feature type="domain" description="FecR protein" evidence="2">
    <location>
        <begin position="130"/>
        <end position="228"/>
    </location>
</feature>
<organism evidence="4 5">
    <name type="scientific">Paraburkholderia fungorum</name>
    <dbReference type="NCBI Taxonomy" id="134537"/>
    <lineage>
        <taxon>Bacteria</taxon>
        <taxon>Pseudomonadati</taxon>
        <taxon>Pseudomonadota</taxon>
        <taxon>Betaproteobacteria</taxon>
        <taxon>Burkholderiales</taxon>
        <taxon>Burkholderiaceae</taxon>
        <taxon>Paraburkholderia</taxon>
    </lineage>
</organism>
<dbReference type="PIRSF" id="PIRSF018266">
    <property type="entry name" value="FecR"/>
    <property type="match status" value="1"/>
</dbReference>
<evidence type="ECO:0000259" key="2">
    <source>
        <dbReference type="Pfam" id="PF04773"/>
    </source>
</evidence>
<dbReference type="PANTHER" id="PTHR30273">
    <property type="entry name" value="PERIPLASMIC SIGNAL SENSOR AND SIGMA FACTOR ACTIVATOR FECR-RELATED"/>
    <property type="match status" value="1"/>
</dbReference>
<dbReference type="InterPro" id="IPR032623">
    <property type="entry name" value="FecR_N"/>
</dbReference>
<dbReference type="OrthoDB" id="1100567at2"/>
<name>A0A1H1JL09_9BURK</name>
<dbReference type="EMBL" id="FNKP01000003">
    <property type="protein sequence ID" value="SDR50355.1"/>
    <property type="molecule type" value="Genomic_DNA"/>
</dbReference>
<evidence type="ECO:0000259" key="3">
    <source>
        <dbReference type="Pfam" id="PF16220"/>
    </source>
</evidence>
<dbReference type="PANTHER" id="PTHR30273:SF2">
    <property type="entry name" value="PROTEIN FECR"/>
    <property type="match status" value="1"/>
</dbReference>